<dbReference type="OrthoDB" id="8777950at2"/>
<gene>
    <name evidence="1" type="ORF">CWE09_10885</name>
</gene>
<reference evidence="1 2" key="1">
    <citation type="journal article" date="2011" name="Front. Microbiol.">
        <title>Genomic signatures of strain selection and enhancement in Bacillus atrophaeus var. globigii, a historical biowarfare simulant.</title>
        <authorList>
            <person name="Gibbons H.S."/>
            <person name="Broomall S.M."/>
            <person name="McNew L.A."/>
            <person name="Daligault H."/>
            <person name="Chapman C."/>
            <person name="Bruce D."/>
            <person name="Karavis M."/>
            <person name="Krepps M."/>
            <person name="McGregor P.A."/>
            <person name="Hong C."/>
            <person name="Park K.H."/>
            <person name="Akmal A."/>
            <person name="Feldman A."/>
            <person name="Lin J.S."/>
            <person name="Chang W.E."/>
            <person name="Higgs B.W."/>
            <person name="Demirev P."/>
            <person name="Lindquist J."/>
            <person name="Liem A."/>
            <person name="Fochler E."/>
            <person name="Read T.D."/>
            <person name="Tapia R."/>
            <person name="Johnson S."/>
            <person name="Bishop-Lilly K.A."/>
            <person name="Detter C."/>
            <person name="Han C."/>
            <person name="Sozhamannan S."/>
            <person name="Rosenzweig C.N."/>
            <person name="Skowronski E.W."/>
        </authorList>
    </citation>
    <scope>NUCLEOTIDE SEQUENCE [LARGE SCALE GENOMIC DNA]</scope>
    <source>
        <strain evidence="1 2">MLST1</strain>
    </source>
</reference>
<accession>A0A432W4I9</accession>
<name>A0A432W4I9_9GAMM</name>
<evidence type="ECO:0000313" key="2">
    <source>
        <dbReference type="Proteomes" id="UP000288293"/>
    </source>
</evidence>
<proteinExistence type="predicted"/>
<protein>
    <recommendedName>
        <fullName evidence="3">Lipoprotein</fullName>
    </recommendedName>
</protein>
<keyword evidence="2" id="KW-1185">Reference proteome</keyword>
<organism evidence="1 2">
    <name type="scientific">Aliidiomarina minuta</name>
    <dbReference type="NCBI Taxonomy" id="880057"/>
    <lineage>
        <taxon>Bacteria</taxon>
        <taxon>Pseudomonadati</taxon>
        <taxon>Pseudomonadota</taxon>
        <taxon>Gammaproteobacteria</taxon>
        <taxon>Alteromonadales</taxon>
        <taxon>Idiomarinaceae</taxon>
        <taxon>Aliidiomarina</taxon>
    </lineage>
</organism>
<evidence type="ECO:0008006" key="3">
    <source>
        <dbReference type="Google" id="ProtNLM"/>
    </source>
</evidence>
<sequence length="211" mass="23977">MMKGNIALSCIALAMLAACDSHSKTDDEVLASGGYILEYELDGQNYEVRQENAGQFEISCPVNVTCDADFNYRAHTFSDDNLSMYMSFSSELVGNYSYSNIVENFSYTYMRIEVPSLDSDNSEVYFQPLEVLRDLSFDADIHRTSSFRLDLHDFEEGYLSGTWTGIITELTEETEDLSDDDCHADDIMGECYEVIPVTMPFTLRFNFEVVQ</sequence>
<comment type="caution">
    <text evidence="1">The sequence shown here is derived from an EMBL/GenBank/DDBJ whole genome shotgun (WGS) entry which is preliminary data.</text>
</comment>
<dbReference type="Proteomes" id="UP000288293">
    <property type="component" value="Unassembled WGS sequence"/>
</dbReference>
<evidence type="ECO:0000313" key="1">
    <source>
        <dbReference type="EMBL" id="RUO24370.1"/>
    </source>
</evidence>
<dbReference type="PROSITE" id="PS51257">
    <property type="entry name" value="PROKAR_LIPOPROTEIN"/>
    <property type="match status" value="1"/>
</dbReference>
<dbReference type="EMBL" id="PIPL01000002">
    <property type="protein sequence ID" value="RUO24370.1"/>
    <property type="molecule type" value="Genomic_DNA"/>
</dbReference>
<dbReference type="RefSeq" id="WP_126804073.1">
    <property type="nucleotide sequence ID" value="NZ_PIPL01000002.1"/>
</dbReference>
<dbReference type="AlphaFoldDB" id="A0A432W4I9"/>